<dbReference type="InterPro" id="IPR004111">
    <property type="entry name" value="Repressor_TetR_C"/>
</dbReference>
<sequence>MTTHQPRTTPAGLTPEGIVTVAIAVADAGGLAAVSMRRVAQELGVDPMSLYRHVGTKDGLLDLMTDAVVSDIEPVATPSGDWVADARELMLSARGTMLAHPWTAAAIKDRREPTPATLRHLNALLEILRTGGLDLALTHHALHVLGSRVLGFSDDLFDDAAAEQPAPEAVAAQLAFFTRDLPRLAELAVAATHEGGLGGCDDDEEFAFSIDLMLAGLERRRQGLA</sequence>
<organism evidence="6 7">
    <name type="scientific">Occultella aeris</name>
    <dbReference type="NCBI Taxonomy" id="2761496"/>
    <lineage>
        <taxon>Bacteria</taxon>
        <taxon>Bacillati</taxon>
        <taxon>Actinomycetota</taxon>
        <taxon>Actinomycetes</taxon>
        <taxon>Micrococcales</taxon>
        <taxon>Ruaniaceae</taxon>
        <taxon>Occultella</taxon>
    </lineage>
</organism>
<dbReference type="Pfam" id="PF02909">
    <property type="entry name" value="TetR_C_1"/>
    <property type="match status" value="1"/>
</dbReference>
<evidence type="ECO:0000313" key="7">
    <source>
        <dbReference type="Proteomes" id="UP000419743"/>
    </source>
</evidence>
<evidence type="ECO:0000256" key="3">
    <source>
        <dbReference type="ARBA" id="ARBA00023163"/>
    </source>
</evidence>
<evidence type="ECO:0000256" key="2">
    <source>
        <dbReference type="ARBA" id="ARBA00023125"/>
    </source>
</evidence>
<dbReference type="GO" id="GO:0003700">
    <property type="term" value="F:DNA-binding transcription factor activity"/>
    <property type="evidence" value="ECO:0007669"/>
    <property type="project" value="TreeGrafter"/>
</dbReference>
<accession>A0A7M4DPW6</accession>
<dbReference type="InterPro" id="IPR036271">
    <property type="entry name" value="Tet_transcr_reg_TetR-rel_C_sf"/>
</dbReference>
<gene>
    <name evidence="6" type="primary">tetR_3</name>
    <name evidence="6" type="ORF">HALOF300_04202</name>
</gene>
<keyword evidence="1" id="KW-0805">Transcription regulation</keyword>
<dbReference type="Pfam" id="PF00440">
    <property type="entry name" value="TetR_N"/>
    <property type="match status" value="1"/>
</dbReference>
<comment type="caution">
    <text evidence="6">The sequence shown here is derived from an EMBL/GenBank/DDBJ whole genome shotgun (WGS) entry which is preliminary data.</text>
</comment>
<feature type="domain" description="HTH tetR-type" evidence="5">
    <location>
        <begin position="12"/>
        <end position="72"/>
    </location>
</feature>
<reference evidence="6 7" key="1">
    <citation type="submission" date="2019-11" db="EMBL/GenBank/DDBJ databases">
        <authorList>
            <person name="Criscuolo A."/>
        </authorList>
    </citation>
    <scope>NUCLEOTIDE SEQUENCE [LARGE SCALE GENOMIC DNA]</scope>
    <source>
        <strain evidence="6">CIP111667</strain>
    </source>
</reference>
<dbReference type="Gene3D" id="1.10.10.60">
    <property type="entry name" value="Homeodomain-like"/>
    <property type="match status" value="1"/>
</dbReference>
<dbReference type="PANTHER" id="PTHR30055:SF151">
    <property type="entry name" value="TRANSCRIPTIONAL REGULATORY PROTEIN"/>
    <property type="match status" value="1"/>
</dbReference>
<dbReference type="AlphaFoldDB" id="A0A7M4DPW6"/>
<dbReference type="Proteomes" id="UP000419743">
    <property type="component" value="Unassembled WGS sequence"/>
</dbReference>
<keyword evidence="2 4" id="KW-0238">DNA-binding</keyword>
<keyword evidence="3" id="KW-0804">Transcription</keyword>
<dbReference type="InterPro" id="IPR050109">
    <property type="entry name" value="HTH-type_TetR-like_transc_reg"/>
</dbReference>
<dbReference type="PANTHER" id="PTHR30055">
    <property type="entry name" value="HTH-TYPE TRANSCRIPTIONAL REGULATOR RUTR"/>
    <property type="match status" value="1"/>
</dbReference>
<dbReference type="SUPFAM" id="SSF48498">
    <property type="entry name" value="Tetracyclin repressor-like, C-terminal domain"/>
    <property type="match status" value="1"/>
</dbReference>
<dbReference type="InterPro" id="IPR001647">
    <property type="entry name" value="HTH_TetR"/>
</dbReference>
<dbReference type="PROSITE" id="PS50977">
    <property type="entry name" value="HTH_TETR_2"/>
    <property type="match status" value="1"/>
</dbReference>
<evidence type="ECO:0000256" key="1">
    <source>
        <dbReference type="ARBA" id="ARBA00023015"/>
    </source>
</evidence>
<dbReference type="RefSeq" id="WP_156742813.1">
    <property type="nucleotide sequence ID" value="NZ_CACRYJ010000059.1"/>
</dbReference>
<feature type="DNA-binding region" description="H-T-H motif" evidence="4">
    <location>
        <begin position="35"/>
        <end position="54"/>
    </location>
</feature>
<evidence type="ECO:0000259" key="5">
    <source>
        <dbReference type="PROSITE" id="PS50977"/>
    </source>
</evidence>
<protein>
    <submittedName>
        <fullName evidence="6">Tetracycline repressor protein class B from transposon Tn10</fullName>
    </submittedName>
</protein>
<dbReference type="GO" id="GO:0000976">
    <property type="term" value="F:transcription cis-regulatory region binding"/>
    <property type="evidence" value="ECO:0007669"/>
    <property type="project" value="TreeGrafter"/>
</dbReference>
<name>A0A7M4DPW6_9MICO</name>
<keyword evidence="7" id="KW-1185">Reference proteome</keyword>
<evidence type="ECO:0000256" key="4">
    <source>
        <dbReference type="PROSITE-ProRule" id="PRU00335"/>
    </source>
</evidence>
<dbReference type="EMBL" id="CACRYJ010000059">
    <property type="protein sequence ID" value="VZO39510.1"/>
    <property type="molecule type" value="Genomic_DNA"/>
</dbReference>
<dbReference type="InterPro" id="IPR009057">
    <property type="entry name" value="Homeodomain-like_sf"/>
</dbReference>
<proteinExistence type="predicted"/>
<evidence type="ECO:0000313" key="6">
    <source>
        <dbReference type="EMBL" id="VZO39510.1"/>
    </source>
</evidence>
<dbReference type="SUPFAM" id="SSF46689">
    <property type="entry name" value="Homeodomain-like"/>
    <property type="match status" value="1"/>
</dbReference>
<dbReference type="GO" id="GO:0045892">
    <property type="term" value="P:negative regulation of DNA-templated transcription"/>
    <property type="evidence" value="ECO:0007669"/>
    <property type="project" value="InterPro"/>
</dbReference>
<dbReference type="Gene3D" id="1.10.357.10">
    <property type="entry name" value="Tetracycline Repressor, domain 2"/>
    <property type="match status" value="1"/>
</dbReference>